<evidence type="ECO:0000313" key="1">
    <source>
        <dbReference type="EMBL" id="MBX43314.1"/>
    </source>
</evidence>
<organism evidence="1">
    <name type="scientific">Rhizophora mucronata</name>
    <name type="common">Asiatic mangrove</name>
    <dbReference type="NCBI Taxonomy" id="61149"/>
    <lineage>
        <taxon>Eukaryota</taxon>
        <taxon>Viridiplantae</taxon>
        <taxon>Streptophyta</taxon>
        <taxon>Embryophyta</taxon>
        <taxon>Tracheophyta</taxon>
        <taxon>Spermatophyta</taxon>
        <taxon>Magnoliopsida</taxon>
        <taxon>eudicotyledons</taxon>
        <taxon>Gunneridae</taxon>
        <taxon>Pentapetalae</taxon>
        <taxon>rosids</taxon>
        <taxon>fabids</taxon>
        <taxon>Malpighiales</taxon>
        <taxon>Rhizophoraceae</taxon>
        <taxon>Rhizophora</taxon>
    </lineage>
</organism>
<proteinExistence type="predicted"/>
<dbReference type="AlphaFoldDB" id="A0A2P2NLK7"/>
<reference evidence="1" key="1">
    <citation type="submission" date="2018-02" db="EMBL/GenBank/DDBJ databases">
        <title>Rhizophora mucronata_Transcriptome.</title>
        <authorList>
            <person name="Meera S.P."/>
            <person name="Sreeshan A."/>
            <person name="Augustine A."/>
        </authorList>
    </citation>
    <scope>NUCLEOTIDE SEQUENCE</scope>
    <source>
        <tissue evidence="1">Leaf</tissue>
    </source>
</reference>
<accession>A0A2P2NLK7</accession>
<protein>
    <submittedName>
        <fullName evidence="1">Uncharacterized protein</fullName>
    </submittedName>
</protein>
<sequence>MPFNACFLIICNDSLASIKSVVILFLVFERI</sequence>
<name>A0A2P2NLK7_RHIMU</name>
<dbReference type="EMBL" id="GGEC01062830">
    <property type="protein sequence ID" value="MBX43314.1"/>
    <property type="molecule type" value="Transcribed_RNA"/>
</dbReference>